<reference evidence="1 2" key="1">
    <citation type="submission" date="2017-07" db="EMBL/GenBank/DDBJ databases">
        <title>Isolation and whole genome analysis of endospore-forming bacteria from heroin.</title>
        <authorList>
            <person name="Kalinowski J."/>
            <person name="Ahrens B."/>
            <person name="Al-Dilaimi A."/>
            <person name="Winkler A."/>
            <person name="Wibberg D."/>
            <person name="Schleenbecker U."/>
            <person name="Ruckert C."/>
            <person name="Wolfel R."/>
            <person name="Grass G."/>
        </authorList>
    </citation>
    <scope>NUCLEOTIDE SEQUENCE [LARGE SCALE GENOMIC DNA]</scope>
    <source>
        <strain evidence="1 2">7521-2</strain>
    </source>
</reference>
<gene>
    <name evidence="1" type="ORF">CHH57_10285</name>
</gene>
<sequence>MTFNNIRIIFAELSKLFTLRSYYEKCNKGLNNNSLAYICTQECTFCKECTLHINYV</sequence>
<dbReference type="Pfam" id="PF06906">
    <property type="entry name" value="DUF1272"/>
    <property type="match status" value="1"/>
</dbReference>
<dbReference type="InterPro" id="IPR010696">
    <property type="entry name" value="DUF1272"/>
</dbReference>
<comment type="caution">
    <text evidence="1">The sequence shown here is derived from an EMBL/GenBank/DDBJ whole genome shotgun (WGS) entry which is preliminary data.</text>
</comment>
<evidence type="ECO:0000313" key="1">
    <source>
        <dbReference type="EMBL" id="PAD83305.1"/>
    </source>
</evidence>
<proteinExistence type="predicted"/>
<dbReference type="EMBL" id="NPBQ01000063">
    <property type="protein sequence ID" value="PAD83305.1"/>
    <property type="molecule type" value="Genomic_DNA"/>
</dbReference>
<organism evidence="1 2">
    <name type="scientific">Niallia circulans</name>
    <name type="common">Bacillus circulans</name>
    <dbReference type="NCBI Taxonomy" id="1397"/>
    <lineage>
        <taxon>Bacteria</taxon>
        <taxon>Bacillati</taxon>
        <taxon>Bacillota</taxon>
        <taxon>Bacilli</taxon>
        <taxon>Bacillales</taxon>
        <taxon>Bacillaceae</taxon>
        <taxon>Niallia</taxon>
    </lineage>
</organism>
<dbReference type="AlphaFoldDB" id="A0AA91TSC8"/>
<dbReference type="Proteomes" id="UP000216961">
    <property type="component" value="Unassembled WGS sequence"/>
</dbReference>
<dbReference type="RefSeq" id="WP_095330155.1">
    <property type="nucleotide sequence ID" value="NZ_CP053315.1"/>
</dbReference>
<accession>A0AA91TSC8</accession>
<evidence type="ECO:0000313" key="2">
    <source>
        <dbReference type="Proteomes" id="UP000216961"/>
    </source>
</evidence>
<protein>
    <submittedName>
        <fullName evidence="1">Uncharacterized protein</fullName>
    </submittedName>
</protein>
<name>A0AA91TSC8_NIACI</name>